<organism evidence="1 2">
    <name type="scientific">Ixodes persulcatus</name>
    <name type="common">Taiga tick</name>
    <dbReference type="NCBI Taxonomy" id="34615"/>
    <lineage>
        <taxon>Eukaryota</taxon>
        <taxon>Metazoa</taxon>
        <taxon>Ecdysozoa</taxon>
        <taxon>Arthropoda</taxon>
        <taxon>Chelicerata</taxon>
        <taxon>Arachnida</taxon>
        <taxon>Acari</taxon>
        <taxon>Parasitiformes</taxon>
        <taxon>Ixodida</taxon>
        <taxon>Ixodoidea</taxon>
        <taxon>Ixodidae</taxon>
        <taxon>Ixodinae</taxon>
        <taxon>Ixodes</taxon>
    </lineage>
</organism>
<gene>
    <name evidence="1" type="ORF">HPB47_004866</name>
</gene>
<evidence type="ECO:0000313" key="2">
    <source>
        <dbReference type="Proteomes" id="UP000805193"/>
    </source>
</evidence>
<keyword evidence="2" id="KW-1185">Reference proteome</keyword>
<comment type="caution">
    <text evidence="1">The sequence shown here is derived from an EMBL/GenBank/DDBJ whole genome shotgun (WGS) entry which is preliminary data.</text>
</comment>
<protein>
    <submittedName>
        <fullName evidence="1">Uncharacterized protein</fullName>
    </submittedName>
</protein>
<sequence length="333" mass="37307">MDPTEVTSESDSPDSSWTKQPGAALPATPKRFFKKHKRGRVLNSGQRPNATKHVAHHILIYGCESPGYREWDTPRAVWDCGEMATSHSMFHKGPTCRTGSQIIYAWAMDAPALKLPEGVGFKIGGNSGINYLVLQVHYADTTAFLDGQKRDSSGIVLSLVPGDTNQVKRRAGVYVLGTGGMIRAHTKENFESACRINENLTLYPFAFRTHTHKLGKAVTGYVVRKGRWTNIGKHSPQEPQMFYPAKKGLKIVKGDVLAARCTMQNFRDRDTYVGPTGNDEMCNFYIMYYVDGDRILNDKQCFSYGPPIYYWHSDPLLRDDLTTKVNEDASTLD</sequence>
<dbReference type="EMBL" id="JABSTQ010010738">
    <property type="protein sequence ID" value="KAG0418401.1"/>
    <property type="molecule type" value="Genomic_DNA"/>
</dbReference>
<name>A0AC60PEH6_IXOPE</name>
<accession>A0AC60PEH6</accession>
<proteinExistence type="predicted"/>
<reference evidence="1 2" key="1">
    <citation type="journal article" date="2020" name="Cell">
        <title>Large-Scale Comparative Analyses of Tick Genomes Elucidate Their Genetic Diversity and Vector Capacities.</title>
        <authorList>
            <consortium name="Tick Genome and Microbiome Consortium (TIGMIC)"/>
            <person name="Jia N."/>
            <person name="Wang J."/>
            <person name="Shi W."/>
            <person name="Du L."/>
            <person name="Sun Y."/>
            <person name="Zhan W."/>
            <person name="Jiang J.F."/>
            <person name="Wang Q."/>
            <person name="Zhang B."/>
            <person name="Ji P."/>
            <person name="Bell-Sakyi L."/>
            <person name="Cui X.M."/>
            <person name="Yuan T.T."/>
            <person name="Jiang B.G."/>
            <person name="Yang W.F."/>
            <person name="Lam T.T."/>
            <person name="Chang Q.C."/>
            <person name="Ding S.J."/>
            <person name="Wang X.J."/>
            <person name="Zhu J.G."/>
            <person name="Ruan X.D."/>
            <person name="Zhao L."/>
            <person name="Wei J.T."/>
            <person name="Ye R.Z."/>
            <person name="Que T.C."/>
            <person name="Du C.H."/>
            <person name="Zhou Y.H."/>
            <person name="Cheng J.X."/>
            <person name="Dai P.F."/>
            <person name="Guo W.B."/>
            <person name="Han X.H."/>
            <person name="Huang E.J."/>
            <person name="Li L.F."/>
            <person name="Wei W."/>
            <person name="Gao Y.C."/>
            <person name="Liu J.Z."/>
            <person name="Shao H.Z."/>
            <person name="Wang X."/>
            <person name="Wang C.C."/>
            <person name="Yang T.C."/>
            <person name="Huo Q.B."/>
            <person name="Li W."/>
            <person name="Chen H.Y."/>
            <person name="Chen S.E."/>
            <person name="Zhou L.G."/>
            <person name="Ni X.B."/>
            <person name="Tian J.H."/>
            <person name="Sheng Y."/>
            <person name="Liu T."/>
            <person name="Pan Y.S."/>
            <person name="Xia L.Y."/>
            <person name="Li J."/>
            <person name="Zhao F."/>
            <person name="Cao W.C."/>
        </authorList>
    </citation>
    <scope>NUCLEOTIDE SEQUENCE [LARGE SCALE GENOMIC DNA]</scope>
    <source>
        <strain evidence="1">Iper-2018</strain>
    </source>
</reference>
<dbReference type="Proteomes" id="UP000805193">
    <property type="component" value="Unassembled WGS sequence"/>
</dbReference>
<evidence type="ECO:0000313" key="1">
    <source>
        <dbReference type="EMBL" id="KAG0418401.1"/>
    </source>
</evidence>